<accession>A0A3E4MIH2</accession>
<organism evidence="1 2">
    <name type="scientific">Phocaeicola plebeius</name>
    <dbReference type="NCBI Taxonomy" id="310297"/>
    <lineage>
        <taxon>Bacteria</taxon>
        <taxon>Pseudomonadati</taxon>
        <taxon>Bacteroidota</taxon>
        <taxon>Bacteroidia</taxon>
        <taxon>Bacteroidales</taxon>
        <taxon>Bacteroidaceae</taxon>
        <taxon>Phocaeicola</taxon>
    </lineage>
</organism>
<name>A0A3E4MIH2_9BACT</name>
<dbReference type="EMBL" id="QSQT01000061">
    <property type="protein sequence ID" value="RGK49618.1"/>
    <property type="molecule type" value="Genomic_DNA"/>
</dbReference>
<protein>
    <submittedName>
        <fullName evidence="1">Cyclopropane-fatty-acyl-phospholipid synthase</fullName>
    </submittedName>
</protein>
<keyword evidence="2" id="KW-1185">Reference proteome</keyword>
<reference evidence="1 2" key="1">
    <citation type="submission" date="2018-08" db="EMBL/GenBank/DDBJ databases">
        <title>A genome reference for cultivated species of the human gut microbiota.</title>
        <authorList>
            <person name="Zou Y."/>
            <person name="Xue W."/>
            <person name="Luo G."/>
        </authorList>
    </citation>
    <scope>NUCLEOTIDE SEQUENCE [LARGE SCALE GENOMIC DNA]</scope>
    <source>
        <strain evidence="1 2">TF10-3AC</strain>
    </source>
</reference>
<dbReference type="RefSeq" id="WP_117674210.1">
    <property type="nucleotide sequence ID" value="NZ_CABOGR010000061.1"/>
</dbReference>
<gene>
    <name evidence="1" type="ORF">DXD04_16500</name>
</gene>
<evidence type="ECO:0000313" key="1">
    <source>
        <dbReference type="EMBL" id="RGK49618.1"/>
    </source>
</evidence>
<sequence length="115" mass="13713">MEPEDFIITKVGWITQMKSTPPLTEEYIQRVYLRFEIMIRFLQNHKFTTRIILNDGDSVNDETGIKHSDLTAEGRKFYSFGIVPWIRKIDRSRNPEKAIRDISFLEKKMVEFENL</sequence>
<dbReference type="Proteomes" id="UP000260862">
    <property type="component" value="Unassembled WGS sequence"/>
</dbReference>
<proteinExistence type="predicted"/>
<dbReference type="AlphaFoldDB" id="A0A3E4MIH2"/>
<comment type="caution">
    <text evidence="1">The sequence shown here is derived from an EMBL/GenBank/DDBJ whole genome shotgun (WGS) entry which is preliminary data.</text>
</comment>
<evidence type="ECO:0000313" key="2">
    <source>
        <dbReference type="Proteomes" id="UP000260862"/>
    </source>
</evidence>